<dbReference type="PIRSF" id="PIRSF028788">
    <property type="entry name" value="TfoX_Sxy"/>
    <property type="match status" value="1"/>
</dbReference>
<protein>
    <submittedName>
        <fullName evidence="3">DNA transformation protein</fullName>
    </submittedName>
</protein>
<dbReference type="AlphaFoldDB" id="A0A8B2U005"/>
<dbReference type="Pfam" id="PF04993">
    <property type="entry name" value="TfoX_N"/>
    <property type="match status" value="1"/>
</dbReference>
<sequence>MCNTKQELRNEFTELIGEVRVKNLFTGYGIFQEDAMFALSQNDSIFVRAEGELVPYLERLGAVAYSLNPNNMSKLALYHYYQLPPSVRKNKTLFKQVINLSIQQIKRKKLSENLAKKERIKELANFTIKHERLLAKINIHTVSDFRALGAIHSYVRLKKLGIPASIDLLWTFRAALMDKHVNLLTEKEKSSTLIKLNLMLEANGMRKIKGY</sequence>
<evidence type="ECO:0000313" key="4">
    <source>
        <dbReference type="Proteomes" id="UP000253998"/>
    </source>
</evidence>
<gene>
    <name evidence="3" type="ORF">DPV83_06325</name>
</gene>
<organism evidence="3 4">
    <name type="scientific">Aggregatibacter segnis</name>
    <dbReference type="NCBI Taxonomy" id="739"/>
    <lineage>
        <taxon>Bacteria</taxon>
        <taxon>Pseudomonadati</taxon>
        <taxon>Pseudomonadota</taxon>
        <taxon>Gammaproteobacteria</taxon>
        <taxon>Pasteurellales</taxon>
        <taxon>Pasteurellaceae</taxon>
        <taxon>Aggregatibacter</taxon>
    </lineage>
</organism>
<name>A0A8B2U005_9PAST</name>
<evidence type="ECO:0000259" key="2">
    <source>
        <dbReference type="Pfam" id="PF04994"/>
    </source>
</evidence>
<dbReference type="InterPro" id="IPR047525">
    <property type="entry name" value="TfoX-like"/>
</dbReference>
<evidence type="ECO:0000259" key="1">
    <source>
        <dbReference type="Pfam" id="PF04993"/>
    </source>
</evidence>
<dbReference type="Gene3D" id="3.30.1460.30">
    <property type="entry name" value="YgaC/TfoX-N like chaperone"/>
    <property type="match status" value="1"/>
</dbReference>
<dbReference type="InterPro" id="IPR007077">
    <property type="entry name" value="TfoX_C"/>
</dbReference>
<accession>A0A8B2U005</accession>
<dbReference type="PANTHER" id="PTHR36121">
    <property type="entry name" value="PROTEIN SXY"/>
    <property type="match status" value="1"/>
</dbReference>
<feature type="domain" description="TfoX N-terminal" evidence="1">
    <location>
        <begin position="15"/>
        <end position="104"/>
    </location>
</feature>
<comment type="caution">
    <text evidence="3">The sequence shown here is derived from an EMBL/GenBank/DDBJ whole genome shotgun (WGS) entry which is preliminary data.</text>
</comment>
<dbReference type="SUPFAM" id="SSF159894">
    <property type="entry name" value="YgaC/TfoX-N like"/>
    <property type="match status" value="1"/>
</dbReference>
<evidence type="ECO:0000313" key="3">
    <source>
        <dbReference type="EMBL" id="RDE70614.1"/>
    </source>
</evidence>
<proteinExistence type="predicted"/>
<dbReference type="GO" id="GO:0030420">
    <property type="term" value="P:establishment of competence for transformation"/>
    <property type="evidence" value="ECO:0007669"/>
    <property type="project" value="InterPro"/>
</dbReference>
<dbReference type="RefSeq" id="WP_111295984.1">
    <property type="nucleotide sequence ID" value="NZ_CAUTCU010000007.1"/>
</dbReference>
<dbReference type="PANTHER" id="PTHR36121:SF1">
    <property type="entry name" value="PROTEIN SXY"/>
    <property type="match status" value="1"/>
</dbReference>
<dbReference type="Gene3D" id="1.10.150.20">
    <property type="entry name" value="5' to 3' exonuclease, C-terminal subdomain"/>
    <property type="match status" value="1"/>
</dbReference>
<dbReference type="Proteomes" id="UP000253998">
    <property type="component" value="Unassembled WGS sequence"/>
</dbReference>
<dbReference type="Pfam" id="PF04994">
    <property type="entry name" value="TfoX_C"/>
    <property type="match status" value="1"/>
</dbReference>
<dbReference type="InterPro" id="IPR007076">
    <property type="entry name" value="TfoX_N"/>
</dbReference>
<dbReference type="InterPro" id="IPR026256">
    <property type="entry name" value="TfoX-like_gammaprotbact"/>
</dbReference>
<reference evidence="3 4" key="1">
    <citation type="submission" date="2018-05" db="EMBL/GenBank/DDBJ databases">
        <title>Draft Genome Sequences for a Diverse set of 7 Haemophilus Species.</title>
        <authorList>
            <person name="Nichols M."/>
            <person name="Topaz N."/>
            <person name="Wang X."/>
            <person name="Wang X."/>
            <person name="Boxrud D."/>
        </authorList>
    </citation>
    <scope>NUCLEOTIDE SEQUENCE [LARGE SCALE GENOMIC DNA]</scope>
    <source>
        <strain evidence="3 4">C2001002503</strain>
    </source>
</reference>
<dbReference type="EMBL" id="QEPM01000004">
    <property type="protein sequence ID" value="RDE70614.1"/>
    <property type="molecule type" value="Genomic_DNA"/>
</dbReference>
<feature type="domain" description="TfoX C-terminal" evidence="2">
    <location>
        <begin position="117"/>
        <end position="191"/>
    </location>
</feature>